<evidence type="ECO:0000259" key="10">
    <source>
        <dbReference type="PROSITE" id="PS50003"/>
    </source>
</evidence>
<accession>A0A1E3NRW2</accession>
<dbReference type="Proteomes" id="UP000094455">
    <property type="component" value="Unassembled WGS sequence"/>
</dbReference>
<dbReference type="InterPro" id="IPR011993">
    <property type="entry name" value="PH-like_dom_sf"/>
</dbReference>
<dbReference type="GO" id="GO:0005886">
    <property type="term" value="C:plasma membrane"/>
    <property type="evidence" value="ECO:0007669"/>
    <property type="project" value="TreeGrafter"/>
</dbReference>
<evidence type="ECO:0000256" key="9">
    <source>
        <dbReference type="SAM" id="MobiDB-lite"/>
    </source>
</evidence>
<dbReference type="InterPro" id="IPR001849">
    <property type="entry name" value="PH_domain"/>
</dbReference>
<evidence type="ECO:0000256" key="3">
    <source>
        <dbReference type="ARBA" id="ARBA00022553"/>
    </source>
</evidence>
<dbReference type="GO" id="GO:0006887">
    <property type="term" value="P:exocytosis"/>
    <property type="evidence" value="ECO:0007669"/>
    <property type="project" value="TreeGrafter"/>
</dbReference>
<evidence type="ECO:0000256" key="8">
    <source>
        <dbReference type="SAM" id="Coils"/>
    </source>
</evidence>
<dbReference type="GO" id="GO:0097038">
    <property type="term" value="C:perinuclear endoplasmic reticulum"/>
    <property type="evidence" value="ECO:0007669"/>
    <property type="project" value="TreeGrafter"/>
</dbReference>
<feature type="compositionally biased region" description="Low complexity" evidence="9">
    <location>
        <begin position="995"/>
        <end position="1020"/>
    </location>
</feature>
<dbReference type="Gene3D" id="3.30.70.3490">
    <property type="match status" value="1"/>
</dbReference>
<dbReference type="GO" id="GO:0030011">
    <property type="term" value="P:maintenance of cell polarity"/>
    <property type="evidence" value="ECO:0007669"/>
    <property type="project" value="TreeGrafter"/>
</dbReference>
<dbReference type="RefSeq" id="XP_019019945.1">
    <property type="nucleotide sequence ID" value="XM_019160337.1"/>
</dbReference>
<feature type="compositionally biased region" description="Acidic residues" evidence="9">
    <location>
        <begin position="692"/>
        <end position="707"/>
    </location>
</feature>
<feature type="compositionally biased region" description="Basic and acidic residues" evidence="9">
    <location>
        <begin position="623"/>
        <end position="640"/>
    </location>
</feature>
<dbReference type="InterPro" id="IPR037239">
    <property type="entry name" value="OSBP_sf"/>
</dbReference>
<feature type="compositionally biased region" description="Polar residues" evidence="9">
    <location>
        <begin position="1037"/>
        <end position="1046"/>
    </location>
</feature>
<comment type="similarity">
    <text evidence="1 7">Belongs to the OSBP family.</text>
</comment>
<name>A0A1E3NRW2_9ASCO</name>
<keyword evidence="12" id="KW-1185">Reference proteome</keyword>
<feature type="region of interest" description="Disordered" evidence="9">
    <location>
        <begin position="491"/>
        <end position="715"/>
    </location>
</feature>
<dbReference type="OrthoDB" id="1854502at2759"/>
<dbReference type="Pfam" id="PF00169">
    <property type="entry name" value="PH"/>
    <property type="match status" value="1"/>
</dbReference>
<dbReference type="STRING" id="763406.A0A1E3NRW2"/>
<evidence type="ECO:0000313" key="11">
    <source>
        <dbReference type="EMBL" id="ODQ48832.1"/>
    </source>
</evidence>
<keyword evidence="4" id="KW-0445">Lipid transport</keyword>
<dbReference type="Gene3D" id="1.25.40.20">
    <property type="entry name" value="Ankyrin repeat-containing domain"/>
    <property type="match status" value="1"/>
</dbReference>
<dbReference type="PANTHER" id="PTHR10972:SF205">
    <property type="entry name" value="OXYSTEROL-BINDING PROTEIN 1"/>
    <property type="match status" value="1"/>
</dbReference>
<feature type="compositionally biased region" description="Basic and acidic residues" evidence="9">
    <location>
        <begin position="507"/>
        <end position="520"/>
    </location>
</feature>
<dbReference type="PROSITE" id="PS50297">
    <property type="entry name" value="ANK_REP_REGION"/>
    <property type="match status" value="1"/>
</dbReference>
<dbReference type="SMART" id="SM00233">
    <property type="entry name" value="PH"/>
    <property type="match status" value="1"/>
</dbReference>
<dbReference type="GO" id="GO:0120009">
    <property type="term" value="P:intermembrane lipid transfer"/>
    <property type="evidence" value="ECO:0007669"/>
    <property type="project" value="UniProtKB-ARBA"/>
</dbReference>
<proteinExistence type="inferred from homology"/>
<feature type="compositionally biased region" description="Low complexity" evidence="9">
    <location>
        <begin position="645"/>
        <end position="672"/>
    </location>
</feature>
<dbReference type="InterPro" id="IPR002110">
    <property type="entry name" value="Ankyrin_rpt"/>
</dbReference>
<dbReference type="PROSITE" id="PS50088">
    <property type="entry name" value="ANK_REPEAT"/>
    <property type="match status" value="1"/>
</dbReference>
<dbReference type="Gene3D" id="2.30.29.30">
    <property type="entry name" value="Pleckstrin-homology domain (PH domain)/Phosphotyrosine-binding domain (PTB)"/>
    <property type="match status" value="1"/>
</dbReference>
<dbReference type="SUPFAM" id="SSF48403">
    <property type="entry name" value="Ankyrin repeat"/>
    <property type="match status" value="1"/>
</dbReference>
<dbReference type="GO" id="GO:0032934">
    <property type="term" value="F:sterol binding"/>
    <property type="evidence" value="ECO:0007669"/>
    <property type="project" value="TreeGrafter"/>
</dbReference>
<feature type="compositionally biased region" description="Polar residues" evidence="9">
    <location>
        <begin position="537"/>
        <end position="551"/>
    </location>
</feature>
<feature type="repeat" description="ANK" evidence="6">
    <location>
        <begin position="99"/>
        <end position="121"/>
    </location>
</feature>
<feature type="domain" description="PH" evidence="10">
    <location>
        <begin position="269"/>
        <end position="370"/>
    </location>
</feature>
<dbReference type="GO" id="GO:0006897">
    <property type="term" value="P:endocytosis"/>
    <property type="evidence" value="ECO:0007669"/>
    <property type="project" value="TreeGrafter"/>
</dbReference>
<dbReference type="SMART" id="SM00248">
    <property type="entry name" value="ANK"/>
    <property type="match status" value="2"/>
</dbReference>
<dbReference type="PROSITE" id="PS01013">
    <property type="entry name" value="OSBP"/>
    <property type="match status" value="1"/>
</dbReference>
<dbReference type="GO" id="GO:0005829">
    <property type="term" value="C:cytosol"/>
    <property type="evidence" value="ECO:0007669"/>
    <property type="project" value="TreeGrafter"/>
</dbReference>
<dbReference type="GO" id="GO:0005635">
    <property type="term" value="C:nuclear envelope"/>
    <property type="evidence" value="ECO:0007669"/>
    <property type="project" value="TreeGrafter"/>
</dbReference>
<dbReference type="InterPro" id="IPR036770">
    <property type="entry name" value="Ankyrin_rpt-contain_sf"/>
</dbReference>
<gene>
    <name evidence="11" type="ORF">PICMEDRAFT_14363</name>
</gene>
<dbReference type="PROSITE" id="PS50003">
    <property type="entry name" value="PH_DOMAIN"/>
    <property type="match status" value="1"/>
</dbReference>
<dbReference type="Pfam" id="PF12796">
    <property type="entry name" value="Ank_2"/>
    <property type="match status" value="1"/>
</dbReference>
<feature type="compositionally biased region" description="Low complexity" evidence="9">
    <location>
        <begin position="907"/>
        <end position="920"/>
    </location>
</feature>
<dbReference type="GO" id="GO:0034727">
    <property type="term" value="P:piecemeal microautophagy of the nucleus"/>
    <property type="evidence" value="ECO:0007669"/>
    <property type="project" value="TreeGrafter"/>
</dbReference>
<sequence>MSSSSSSPQQNRQSVVHQPSRIATINPSLMKLKLLEVLRNSDNVKLLELVSQIDSDPSNYDLMKLKSELLLYAVQVGPLTINKFIVETGLADVNAQDADGNTALHLAAISNRNDVIEFLLSLPNINDCLYNKNLKQPIQCTTNVGTAQLMDYLRNKHIEQIASELRSGFESRNFELLDKLLTNPRDKELLDINGTDPVTGDTVLIEFVKKNDYDMVKFILDHGGDPFKRSLSGKLPEESTLDLDMKKIIEDSFAKQNIMDSTSHPQEGSPTCKGFLKKWTNFAGGYKLRWFVLDSEARLSYYKSPNDMNNTCRGLIHLAHAMLKVDSSENTKFEIIIQNPSDGSPVRWHLKAEHSTEAQKWIWVLQNAIRYAKDNLKKQRKSVMLSHILNEDLPVESSHHNSNQHSREYDDSEEQLRLPTSTLAGPRGSEPSSVEHRPVNSIILDAHRASNEFKDLVRITDSEADLPLHIHTNNLKKKEIFRSMNMSPMENPVILKGNANDNDNDDNIDKAENDDNESKNNDNINSNHNLNVEDVRNTNIPENESFDSLRNQVGPVPDRTSQYNNNSNKPSSHDTPNTAESHHHHHNRTPSIASNSSERSKNSSLAKKLYKKPLKQLSKIGRKTRDSFVVDHEGREPKEHKSSRHSSSSAANLSHSNASHASFASNSSSISSPDLRGRNEFDTAYDSRVEIGDADDDEDDEDDEDDFSPSINQRNSANANTDLYVVRNQITIQLKTFKDFLDSSVHDDSISKGDLAEMSNGILATLNLLLNQEGDCINSKYNELVRRLEKQQKISSIWENSIKQLEYEIRERETKIVELEDKLRALKKSLRNSVSQLQHANSVYSTKGDQQLRGLPSEREHVSNATSAAALARQALTANMNKNIPPIPTSAPPFDAIKQQQEEKRALQQQQDLQQRFQTQDKAIHSMDLSKEPSYASQPTPFDPTLTEFLEESDDSEDEFFDAEDVVKDMSVLERRETLRNRRNKQSKSPNSEFLSQPQQQQETLQRQSTAQGQIPAIPTELPPPIPHEMDSEEQPSDQSNGSPTGISKGAAVPIETAASSQQEELSVQPSEATAVNNDAIEKKEETPKPNFKPNTDSDGHYIVNKHDLTSEIQSNRYGKILDEQSFEGYEDPLRLSLAPEDNRPKMSLWGVLKSLVGKDMTKMTLPVTFNEPTSLLQRNVEVIEYSDLLDKAAAMESSTLRLVYVATFAASEYASTVGRIAKPFNPLLGETFEYARPDKGYRCFVEQVSHHPPISALVAESPCWSYYGESNVKTKFLGRSFDIKHLGTWFCEVYPDAGVECKNGQKSDKEVYSWRKVNNSVIGIIVGNPTIDNYGDMEIHNHMTGDYMKFNFKPRGWRASSAYEVKGEVFDSSGKLVYYVGGHWNSKIFCKPADDKNAERFLVWEAAPRKEMMFHLTNFAATLNAPQPHLLPKVACTDTRLRPDQRAMENGDYDLAAEEKNRVEEKQREARRQRELKGEVYQPTFFNRSKHPVTGEDYWEYKNLYWRERMEGKLKDYNDIF</sequence>
<dbReference type="SUPFAM" id="SSF144000">
    <property type="entry name" value="Oxysterol-binding protein-like"/>
    <property type="match status" value="1"/>
</dbReference>
<evidence type="ECO:0000256" key="6">
    <source>
        <dbReference type="PROSITE-ProRule" id="PRU00023"/>
    </source>
</evidence>
<dbReference type="InterPro" id="IPR018494">
    <property type="entry name" value="Oxysterol-bd_CS"/>
</dbReference>
<dbReference type="Pfam" id="PF01237">
    <property type="entry name" value="Oxysterol_BP"/>
    <property type="match status" value="1"/>
</dbReference>
<dbReference type="FunFam" id="2.40.160.120:FF:000001">
    <property type="entry name" value="Oxysterol-binding protein"/>
    <property type="match status" value="1"/>
</dbReference>
<evidence type="ECO:0000313" key="12">
    <source>
        <dbReference type="Proteomes" id="UP000094455"/>
    </source>
</evidence>
<keyword evidence="6" id="KW-0040">ANK repeat</keyword>
<feature type="coiled-coil region" evidence="8">
    <location>
        <begin position="802"/>
        <end position="836"/>
    </location>
</feature>
<feature type="region of interest" description="Disordered" evidence="9">
    <location>
        <begin position="395"/>
        <end position="416"/>
    </location>
</feature>
<evidence type="ECO:0000256" key="5">
    <source>
        <dbReference type="ARBA" id="ARBA00023121"/>
    </source>
</evidence>
<feature type="compositionally biased region" description="Polar residues" evidence="9">
    <location>
        <begin position="559"/>
        <end position="579"/>
    </location>
</feature>
<evidence type="ECO:0000256" key="2">
    <source>
        <dbReference type="ARBA" id="ARBA00022448"/>
    </source>
</evidence>
<feature type="compositionally biased region" description="Low complexity" evidence="9">
    <location>
        <begin position="521"/>
        <end position="530"/>
    </location>
</feature>
<feature type="region of interest" description="Disordered" evidence="9">
    <location>
        <begin position="899"/>
        <end position="921"/>
    </location>
</feature>
<feature type="compositionally biased region" description="Basic and acidic residues" evidence="9">
    <location>
        <begin position="675"/>
        <end position="691"/>
    </location>
</feature>
<keyword evidence="3" id="KW-0597">Phosphoprotein</keyword>
<reference evidence="11 12" key="1">
    <citation type="journal article" date="2016" name="Proc. Natl. Acad. Sci. U.S.A.">
        <title>Comparative genomics of biotechnologically important yeasts.</title>
        <authorList>
            <person name="Riley R."/>
            <person name="Haridas S."/>
            <person name="Wolfe K.H."/>
            <person name="Lopes M.R."/>
            <person name="Hittinger C.T."/>
            <person name="Goeker M."/>
            <person name="Salamov A.A."/>
            <person name="Wisecaver J.H."/>
            <person name="Long T.M."/>
            <person name="Calvey C.H."/>
            <person name="Aerts A.L."/>
            <person name="Barry K.W."/>
            <person name="Choi C."/>
            <person name="Clum A."/>
            <person name="Coughlan A.Y."/>
            <person name="Deshpande S."/>
            <person name="Douglass A.P."/>
            <person name="Hanson S.J."/>
            <person name="Klenk H.-P."/>
            <person name="LaButti K.M."/>
            <person name="Lapidus A."/>
            <person name="Lindquist E.A."/>
            <person name="Lipzen A.M."/>
            <person name="Meier-Kolthoff J.P."/>
            <person name="Ohm R.A."/>
            <person name="Otillar R.P."/>
            <person name="Pangilinan J.L."/>
            <person name="Peng Y."/>
            <person name="Rokas A."/>
            <person name="Rosa C.A."/>
            <person name="Scheuner C."/>
            <person name="Sibirny A.A."/>
            <person name="Slot J.C."/>
            <person name="Stielow J.B."/>
            <person name="Sun H."/>
            <person name="Kurtzman C.P."/>
            <person name="Blackwell M."/>
            <person name="Grigoriev I.V."/>
            <person name="Jeffries T.W."/>
        </authorList>
    </citation>
    <scope>NUCLEOTIDE SEQUENCE [LARGE SCALE GENOMIC DNA]</scope>
    <source>
        <strain evidence="11 12">NRRL Y-2026</strain>
    </source>
</reference>
<feature type="region of interest" description="Disordered" evidence="9">
    <location>
        <begin position="977"/>
        <end position="1102"/>
    </location>
</feature>
<protein>
    <recommendedName>
        <fullName evidence="10">PH domain-containing protein</fullName>
    </recommendedName>
</protein>
<dbReference type="PANTHER" id="PTHR10972">
    <property type="entry name" value="OXYSTEROL-BINDING PROTEIN-RELATED"/>
    <property type="match status" value="1"/>
</dbReference>
<keyword evidence="8" id="KW-0175">Coiled coil</keyword>
<evidence type="ECO:0000256" key="7">
    <source>
        <dbReference type="RuleBase" id="RU003844"/>
    </source>
</evidence>
<feature type="compositionally biased region" description="Polar residues" evidence="9">
    <location>
        <begin position="1058"/>
        <end position="1077"/>
    </location>
</feature>
<organism evidence="11 12">
    <name type="scientific">Pichia membranifaciens NRRL Y-2026</name>
    <dbReference type="NCBI Taxonomy" id="763406"/>
    <lineage>
        <taxon>Eukaryota</taxon>
        <taxon>Fungi</taxon>
        <taxon>Dikarya</taxon>
        <taxon>Ascomycota</taxon>
        <taxon>Saccharomycotina</taxon>
        <taxon>Pichiomycetes</taxon>
        <taxon>Pichiales</taxon>
        <taxon>Pichiaceae</taxon>
        <taxon>Pichia</taxon>
    </lineage>
</organism>
<keyword evidence="2" id="KW-0813">Transport</keyword>
<keyword evidence="5" id="KW-0446">Lipid-binding</keyword>
<dbReference type="InterPro" id="IPR000648">
    <property type="entry name" value="Oxysterol-bd"/>
</dbReference>
<evidence type="ECO:0000256" key="1">
    <source>
        <dbReference type="ARBA" id="ARBA00008842"/>
    </source>
</evidence>
<dbReference type="SUPFAM" id="SSF50729">
    <property type="entry name" value="PH domain-like"/>
    <property type="match status" value="1"/>
</dbReference>
<dbReference type="Gene3D" id="2.40.160.120">
    <property type="match status" value="1"/>
</dbReference>
<evidence type="ECO:0000256" key="4">
    <source>
        <dbReference type="ARBA" id="ARBA00023055"/>
    </source>
</evidence>
<dbReference type="EMBL" id="KV454001">
    <property type="protein sequence ID" value="ODQ48832.1"/>
    <property type="molecule type" value="Genomic_DNA"/>
</dbReference>
<dbReference type="GeneID" id="30177024"/>